<dbReference type="InterPro" id="IPR004527">
    <property type="entry name" value="Glu-tRNA-ligase_bac/mito"/>
</dbReference>
<evidence type="ECO:0000259" key="13">
    <source>
        <dbReference type="Pfam" id="PF19269"/>
    </source>
</evidence>
<dbReference type="InterPro" id="IPR020058">
    <property type="entry name" value="Glu/Gln-tRNA-synth_Ib_cat-dom"/>
</dbReference>
<feature type="domain" description="Aminoacyl-tRNA synthetase class I anticodon-binding" evidence="13">
    <location>
        <begin position="433"/>
        <end position="561"/>
    </location>
</feature>
<dbReference type="InterPro" id="IPR008925">
    <property type="entry name" value="aa_tRNA-synth_I_cd-bd_sf"/>
</dbReference>
<dbReference type="Gene3D" id="3.40.50.620">
    <property type="entry name" value="HUPs"/>
    <property type="match status" value="1"/>
</dbReference>
<keyword evidence="6 11" id="KW-0067">ATP-binding</keyword>
<name>A0A7H9B3N0_ZYGMR</name>
<dbReference type="InterPro" id="IPR000924">
    <property type="entry name" value="Glu/Gln-tRNA-synth"/>
</dbReference>
<dbReference type="Proteomes" id="UP000509704">
    <property type="component" value="Chromosome 5"/>
</dbReference>
<keyword evidence="4 11" id="KW-0436">Ligase</keyword>
<dbReference type="GO" id="GO:0004818">
    <property type="term" value="F:glutamate-tRNA ligase activity"/>
    <property type="evidence" value="ECO:0007669"/>
    <property type="project" value="UniProtKB-EC"/>
</dbReference>
<evidence type="ECO:0000259" key="12">
    <source>
        <dbReference type="Pfam" id="PF00749"/>
    </source>
</evidence>
<reference evidence="14 15" key="1">
    <citation type="submission" date="2020-07" db="EMBL/GenBank/DDBJ databases">
        <title>The yeast mating-type switching endonuclease HO is a domesticated member of an unorthodox homing genetic element family.</title>
        <authorList>
            <person name="Coughlan A.Y."/>
            <person name="Lombardi L."/>
            <person name="Braun-Galleani S."/>
            <person name="Martos A.R."/>
            <person name="Galeote V."/>
            <person name="Bigey F."/>
            <person name="Dequin S."/>
            <person name="Byrne K.P."/>
            <person name="Wolfe K.H."/>
        </authorList>
    </citation>
    <scope>NUCLEOTIDE SEQUENCE [LARGE SCALE GENOMIC DNA]</scope>
    <source>
        <strain evidence="14 15">NRRL Y-6702</strain>
    </source>
</reference>
<dbReference type="GO" id="GO:0005739">
    <property type="term" value="C:mitochondrion"/>
    <property type="evidence" value="ECO:0007669"/>
    <property type="project" value="UniProtKB-SubCell"/>
</dbReference>
<dbReference type="AlphaFoldDB" id="A0A7H9B3N0"/>
<organism evidence="14 15">
    <name type="scientific">Zygotorulaspora mrakii</name>
    <name type="common">Zygosaccharomyces mrakii</name>
    <dbReference type="NCBI Taxonomy" id="42260"/>
    <lineage>
        <taxon>Eukaryota</taxon>
        <taxon>Fungi</taxon>
        <taxon>Dikarya</taxon>
        <taxon>Ascomycota</taxon>
        <taxon>Saccharomycotina</taxon>
        <taxon>Saccharomycetes</taxon>
        <taxon>Saccharomycetales</taxon>
        <taxon>Saccharomycetaceae</taxon>
        <taxon>Zygotorulaspora</taxon>
    </lineage>
</organism>
<dbReference type="GO" id="GO:0006424">
    <property type="term" value="P:glutamyl-tRNA aminoacylation"/>
    <property type="evidence" value="ECO:0007669"/>
    <property type="project" value="InterPro"/>
</dbReference>
<dbReference type="KEGG" id="zmk:HG535_0E03040"/>
<dbReference type="InterPro" id="IPR049940">
    <property type="entry name" value="GluQ/Sye"/>
</dbReference>
<gene>
    <name evidence="14" type="ORF">HG535_0E03040</name>
</gene>
<dbReference type="GO" id="GO:0005524">
    <property type="term" value="F:ATP binding"/>
    <property type="evidence" value="ECO:0007669"/>
    <property type="project" value="UniProtKB-KW"/>
</dbReference>
<evidence type="ECO:0000313" key="14">
    <source>
        <dbReference type="EMBL" id="QLG73220.1"/>
    </source>
</evidence>
<keyword evidence="7 11" id="KW-0648">Protein biosynthesis</keyword>
<dbReference type="InterPro" id="IPR020751">
    <property type="entry name" value="aa-tRNA-synth_I_codon-bd_sub2"/>
</dbReference>
<evidence type="ECO:0000256" key="10">
    <source>
        <dbReference type="ARBA" id="ARBA00072917"/>
    </source>
</evidence>
<evidence type="ECO:0000256" key="8">
    <source>
        <dbReference type="ARBA" id="ARBA00023146"/>
    </source>
</evidence>
<dbReference type="EC" id="6.1.1.17" evidence="3"/>
<dbReference type="InterPro" id="IPR045462">
    <property type="entry name" value="aa-tRNA-synth_I_cd-bd"/>
</dbReference>
<proteinExistence type="inferred from homology"/>
<evidence type="ECO:0000256" key="9">
    <source>
        <dbReference type="ARBA" id="ARBA00030865"/>
    </source>
</evidence>
<dbReference type="FunFam" id="3.40.50.620:FF:000045">
    <property type="entry name" value="Glutamate--tRNA ligase, mitochondrial"/>
    <property type="match status" value="1"/>
</dbReference>
<dbReference type="GeneID" id="59236962"/>
<dbReference type="NCBIfam" id="TIGR00464">
    <property type="entry name" value="gltX_bact"/>
    <property type="match status" value="1"/>
</dbReference>
<evidence type="ECO:0000256" key="7">
    <source>
        <dbReference type="ARBA" id="ARBA00022917"/>
    </source>
</evidence>
<dbReference type="PANTHER" id="PTHR43311:SF2">
    <property type="entry name" value="GLUTAMATE--TRNA LIGASE, MITOCHONDRIAL-RELATED"/>
    <property type="match status" value="1"/>
</dbReference>
<dbReference type="PANTHER" id="PTHR43311">
    <property type="entry name" value="GLUTAMATE--TRNA LIGASE"/>
    <property type="match status" value="1"/>
</dbReference>
<evidence type="ECO:0000256" key="5">
    <source>
        <dbReference type="ARBA" id="ARBA00022741"/>
    </source>
</evidence>
<comment type="similarity">
    <text evidence="2">Belongs to the class-I aminoacyl-tRNA synthetase family. Glutamate--tRNA ligase type 1 subfamily.</text>
</comment>
<sequence length="571" mass="65413">MRCERKKEYIFPQESNNNLSMKSLYVGSFARMKLVVKVLYSTSLRPNKGAGILSGKSILSKKPVKNVHPAGPVRTRFAPSPTGMLHIGSLRTALYNYLLAKNAGGQFLLRLEDTDQKRLVEGAEHNIYESLQWCGIEYDEGPGVSSGKYGPYRQSDRTDIYRRYIDGLLESGHAYRCFCSKKRLDDLRDSARLLQPPTTVSYDRHCAHLSEEEIARNLKEKSPFTVRMKAPDHYPFFEDLLHGEINIQPQVNKNDIRYDDPILVKSDNLPTYHFANVIDDHLMKITHVIRGEEWLPSTQKHIALYNALGWTPPKFIHIPLLTSTDEKKLSKRKGDSSVLSMKKKGVLPEALVNFCVLFGWSPPRVLASANHECFSLADFEKMFNLNYLTKGNAKVDDKKLWFFNKHYLQQKLKNPSTLDKITEQVYFHAKEEFTGEEVTHHKIKQILVNCGQALTTINDFNGTFYFFFRKPNYLENPICENFIKTHEKREIISILEALRGNIDTSNIDELIKQIAKEKGFVKKTIFESLRFALAGSHSGAKMATLINIIGPDEANTRLSDAVRYLEQIKEL</sequence>
<dbReference type="OrthoDB" id="428822at2759"/>
<evidence type="ECO:0000256" key="1">
    <source>
        <dbReference type="ARBA" id="ARBA00004173"/>
    </source>
</evidence>
<dbReference type="EMBL" id="CP058608">
    <property type="protein sequence ID" value="QLG73220.1"/>
    <property type="molecule type" value="Genomic_DNA"/>
</dbReference>
<dbReference type="CDD" id="cd00808">
    <property type="entry name" value="GluRS_core"/>
    <property type="match status" value="1"/>
</dbReference>
<comment type="subcellular location">
    <subcellularLocation>
        <location evidence="1">Mitochondrion</location>
    </subcellularLocation>
</comment>
<dbReference type="PRINTS" id="PR00987">
    <property type="entry name" value="TRNASYNTHGLU"/>
</dbReference>
<keyword evidence="8 11" id="KW-0030">Aminoacyl-tRNA synthetase</keyword>
<dbReference type="GO" id="GO:0008270">
    <property type="term" value="F:zinc ion binding"/>
    <property type="evidence" value="ECO:0007669"/>
    <property type="project" value="InterPro"/>
</dbReference>
<protein>
    <recommendedName>
        <fullName evidence="10">Glutamate--tRNA ligase, mitochondrial</fullName>
        <ecNumber evidence="3">6.1.1.17</ecNumber>
    </recommendedName>
    <alternativeName>
        <fullName evidence="9">Glutamyl-tRNA synthetase</fullName>
    </alternativeName>
</protein>
<evidence type="ECO:0000256" key="3">
    <source>
        <dbReference type="ARBA" id="ARBA00012835"/>
    </source>
</evidence>
<accession>A0A7H9B3N0</accession>
<keyword evidence="5 11" id="KW-0547">Nucleotide-binding</keyword>
<dbReference type="InterPro" id="IPR033910">
    <property type="entry name" value="GluRS_core"/>
</dbReference>
<dbReference type="HAMAP" id="MF_00022">
    <property type="entry name" value="Glu_tRNA_synth_type1"/>
    <property type="match status" value="1"/>
</dbReference>
<dbReference type="InterPro" id="IPR014729">
    <property type="entry name" value="Rossmann-like_a/b/a_fold"/>
</dbReference>
<dbReference type="Pfam" id="PF19269">
    <property type="entry name" value="Anticodon_2"/>
    <property type="match status" value="1"/>
</dbReference>
<dbReference type="SUPFAM" id="SSF52374">
    <property type="entry name" value="Nucleotidylyl transferase"/>
    <property type="match status" value="1"/>
</dbReference>
<evidence type="ECO:0000256" key="4">
    <source>
        <dbReference type="ARBA" id="ARBA00022598"/>
    </source>
</evidence>
<evidence type="ECO:0000313" key="15">
    <source>
        <dbReference type="Proteomes" id="UP000509704"/>
    </source>
</evidence>
<dbReference type="GO" id="GO:0000049">
    <property type="term" value="F:tRNA binding"/>
    <property type="evidence" value="ECO:0007669"/>
    <property type="project" value="InterPro"/>
</dbReference>
<dbReference type="SUPFAM" id="SSF48163">
    <property type="entry name" value="An anticodon-binding domain of class I aminoacyl-tRNA synthetases"/>
    <property type="match status" value="1"/>
</dbReference>
<dbReference type="Pfam" id="PF00749">
    <property type="entry name" value="tRNA-synt_1c"/>
    <property type="match status" value="1"/>
</dbReference>
<evidence type="ECO:0000256" key="11">
    <source>
        <dbReference type="RuleBase" id="RU363037"/>
    </source>
</evidence>
<evidence type="ECO:0000256" key="2">
    <source>
        <dbReference type="ARBA" id="ARBA00007894"/>
    </source>
</evidence>
<keyword evidence="15" id="KW-1185">Reference proteome</keyword>
<dbReference type="Gene3D" id="1.10.10.350">
    <property type="match status" value="1"/>
</dbReference>
<evidence type="ECO:0000256" key="6">
    <source>
        <dbReference type="ARBA" id="ARBA00022840"/>
    </source>
</evidence>
<dbReference type="RefSeq" id="XP_037144947.1">
    <property type="nucleotide sequence ID" value="XM_037289052.1"/>
</dbReference>
<feature type="domain" description="Glutamyl/glutaminyl-tRNA synthetase class Ib catalytic" evidence="12">
    <location>
        <begin position="73"/>
        <end position="401"/>
    </location>
</feature>